<dbReference type="InterPro" id="IPR036138">
    <property type="entry name" value="PBP_dimer_sf"/>
</dbReference>
<evidence type="ECO:0000259" key="5">
    <source>
        <dbReference type="PROSITE" id="PS51178"/>
    </source>
</evidence>
<keyword evidence="4" id="KW-0812">Transmembrane</keyword>
<reference evidence="6 7" key="1">
    <citation type="submission" date="2023-07" db="EMBL/GenBank/DDBJ databases">
        <title>The novel representative of Negativicutes class, Anaeroselena agilis gen. nov. sp. nov.</title>
        <authorList>
            <person name="Prokofeva M.I."/>
            <person name="Elcheninov A.G."/>
            <person name="Klyukina A."/>
            <person name="Kublanov I.V."/>
            <person name="Frolov E.N."/>
            <person name="Podosokorskaya O.A."/>
        </authorList>
    </citation>
    <scope>NUCLEOTIDE SEQUENCE [LARGE SCALE GENOMIC DNA]</scope>
    <source>
        <strain evidence="6 7">4137-cl</strain>
    </source>
</reference>
<protein>
    <submittedName>
        <fullName evidence="6">Penicillin-binding transpeptidase domain-containing protein</fullName>
    </submittedName>
</protein>
<dbReference type="SUPFAM" id="SSF56601">
    <property type="entry name" value="beta-lactamase/transpeptidase-like"/>
    <property type="match status" value="1"/>
</dbReference>
<evidence type="ECO:0000256" key="4">
    <source>
        <dbReference type="SAM" id="Phobius"/>
    </source>
</evidence>
<feature type="domain" description="PASTA" evidence="5">
    <location>
        <begin position="600"/>
        <end position="659"/>
    </location>
</feature>
<comment type="subcellular location">
    <subcellularLocation>
        <location evidence="1">Membrane</location>
    </subcellularLocation>
</comment>
<dbReference type="RefSeq" id="WP_413781572.1">
    <property type="nucleotide sequence ID" value="NZ_JAUOZS010000001.1"/>
</dbReference>
<organism evidence="6 7">
    <name type="scientific">Anaeroselena agilis</name>
    <dbReference type="NCBI Taxonomy" id="3063788"/>
    <lineage>
        <taxon>Bacteria</taxon>
        <taxon>Bacillati</taxon>
        <taxon>Bacillota</taxon>
        <taxon>Negativicutes</taxon>
        <taxon>Acetonemataceae</taxon>
        <taxon>Anaeroselena</taxon>
    </lineage>
</organism>
<dbReference type="SMART" id="SM00740">
    <property type="entry name" value="PASTA"/>
    <property type="match status" value="1"/>
</dbReference>
<dbReference type="PANTHER" id="PTHR30627">
    <property type="entry name" value="PEPTIDOGLYCAN D,D-TRANSPEPTIDASE"/>
    <property type="match status" value="1"/>
</dbReference>
<evidence type="ECO:0000256" key="3">
    <source>
        <dbReference type="ARBA" id="ARBA00023136"/>
    </source>
</evidence>
<dbReference type="Gene3D" id="3.90.1310.10">
    <property type="entry name" value="Penicillin-binding protein 2a (Domain 2)"/>
    <property type="match status" value="1"/>
</dbReference>
<keyword evidence="3 4" id="KW-0472">Membrane</keyword>
<dbReference type="CDD" id="cd06575">
    <property type="entry name" value="PASTA_Pbp2x-like_2"/>
    <property type="match status" value="1"/>
</dbReference>
<keyword evidence="4" id="KW-1133">Transmembrane helix</keyword>
<name>A0ABU3P4P5_9FIRM</name>
<evidence type="ECO:0000313" key="6">
    <source>
        <dbReference type="EMBL" id="MDT8903111.1"/>
    </source>
</evidence>
<evidence type="ECO:0000256" key="2">
    <source>
        <dbReference type="ARBA" id="ARBA00007171"/>
    </source>
</evidence>
<evidence type="ECO:0000256" key="1">
    <source>
        <dbReference type="ARBA" id="ARBA00004370"/>
    </source>
</evidence>
<dbReference type="Gene3D" id="3.30.450.330">
    <property type="match status" value="1"/>
</dbReference>
<comment type="similarity">
    <text evidence="2">Belongs to the transpeptidase family.</text>
</comment>
<dbReference type="InterPro" id="IPR005311">
    <property type="entry name" value="PBP_dimer"/>
</dbReference>
<dbReference type="Gene3D" id="1.10.150.770">
    <property type="match status" value="1"/>
</dbReference>
<dbReference type="PANTHER" id="PTHR30627:SF1">
    <property type="entry name" value="PEPTIDOGLYCAN D,D-TRANSPEPTIDASE FTSI"/>
    <property type="match status" value="1"/>
</dbReference>
<dbReference type="Proteomes" id="UP001254848">
    <property type="component" value="Unassembled WGS sequence"/>
</dbReference>
<dbReference type="Pfam" id="PF03717">
    <property type="entry name" value="PBP_dimer"/>
    <property type="match status" value="1"/>
</dbReference>
<dbReference type="InterPro" id="IPR005543">
    <property type="entry name" value="PASTA_dom"/>
</dbReference>
<proteinExistence type="inferred from homology"/>
<dbReference type="Gene3D" id="3.40.710.10">
    <property type="entry name" value="DD-peptidase/beta-lactamase superfamily"/>
    <property type="match status" value="1"/>
</dbReference>
<dbReference type="SUPFAM" id="SSF54184">
    <property type="entry name" value="Penicillin-binding protein 2x (pbp-2x), c-terminal domain"/>
    <property type="match status" value="1"/>
</dbReference>
<sequence length="660" mass="71245">MSRATPQVRKTIAVTMFLLLAAIAALVGRIAWVQFVEGRELAERSRTQLRDNKLLQSPRGTIYDRSGRELAISSLRKSLYVNPRELNKEPAAMAAKLAPILDMKMETVRDRLLAGGSFVWLKRTLEPETAQKVIDLIKAENIRGFHFIDESKRYYPNDGLAAQVLGFVGTDDIGLSGVEMALDKTIKGELVRQAVDTDSYGIPILRSSVKFKPVKQGKSVFLTIDSAIQFIVEQSLDKVMARTQAKGATVVIMNPRTGEILAMASRPGFDPNRFYRYGASEWKNRAVSIIYEPGSTFKAVVAAAALQENVVKLHDRFVDKGYVEVSGRRIKNWNGDSYGTVPLVDVIKNSINTCFVEIGLRLGADRLNKYARAFGFGKATDIELPGEEEGLLFRSKEMRDSDVATMAIGQSIAVTPLQLVTAVSAIANEGVLLKPYIVKEIYNADGTLASATPTQRVRQVISPETAKLLTGLLEKVVSEGGGKRAAVKGYRFAGKTGTAERLKESGGGYEAGSYIASFVGFGPVEDPQVAALVVIDDPVGAYYGGEIAAPVFGEIMNQVMRYLTIRPHNAAELVTVPAPRPSAPALAPAHQKAAPVVKPGPGKVAVPNVLGRSMRDAGDILNGAGLVFVPAGSGVAVRQSLPPNSVVNPGAEVTVHFEPR</sequence>
<dbReference type="InterPro" id="IPR012338">
    <property type="entry name" value="Beta-lactam/transpept-like"/>
</dbReference>
<dbReference type="InterPro" id="IPR050515">
    <property type="entry name" value="Beta-lactam/transpept"/>
</dbReference>
<dbReference type="InterPro" id="IPR001460">
    <property type="entry name" value="PCN-bd_Tpept"/>
</dbReference>
<dbReference type="SUPFAM" id="SSF56519">
    <property type="entry name" value="Penicillin binding protein dimerisation domain"/>
    <property type="match status" value="1"/>
</dbReference>
<accession>A0ABU3P4P5</accession>
<dbReference type="Pfam" id="PF00905">
    <property type="entry name" value="Transpeptidase"/>
    <property type="match status" value="1"/>
</dbReference>
<dbReference type="Pfam" id="PF03793">
    <property type="entry name" value="PASTA"/>
    <property type="match status" value="1"/>
</dbReference>
<gene>
    <name evidence="6" type="ORF">Q4T40_17900</name>
</gene>
<dbReference type="PROSITE" id="PS51178">
    <property type="entry name" value="PASTA"/>
    <property type="match status" value="1"/>
</dbReference>
<keyword evidence="7" id="KW-1185">Reference proteome</keyword>
<evidence type="ECO:0000313" key="7">
    <source>
        <dbReference type="Proteomes" id="UP001254848"/>
    </source>
</evidence>
<dbReference type="EMBL" id="JAUOZS010000001">
    <property type="protein sequence ID" value="MDT8903111.1"/>
    <property type="molecule type" value="Genomic_DNA"/>
</dbReference>
<dbReference type="Gene3D" id="3.30.10.20">
    <property type="match status" value="1"/>
</dbReference>
<feature type="transmembrane region" description="Helical" evidence="4">
    <location>
        <begin position="12"/>
        <end position="32"/>
    </location>
</feature>
<comment type="caution">
    <text evidence="6">The sequence shown here is derived from an EMBL/GenBank/DDBJ whole genome shotgun (WGS) entry which is preliminary data.</text>
</comment>